<dbReference type="SUPFAM" id="SSF48403">
    <property type="entry name" value="Ankyrin repeat"/>
    <property type="match status" value="1"/>
</dbReference>
<dbReference type="InterPro" id="IPR036770">
    <property type="entry name" value="Ankyrin_rpt-contain_sf"/>
</dbReference>
<name>A0A665TA84_ECHNA</name>
<feature type="repeat" description="ANK" evidence="4">
    <location>
        <begin position="274"/>
        <end position="297"/>
    </location>
</feature>
<evidence type="ECO:0000256" key="1">
    <source>
        <dbReference type="ARBA" id="ARBA00022737"/>
    </source>
</evidence>
<dbReference type="Pfam" id="PF12796">
    <property type="entry name" value="Ank_2"/>
    <property type="match status" value="1"/>
</dbReference>
<organism evidence="6 7">
    <name type="scientific">Echeneis naucrates</name>
    <name type="common">Live sharksucker</name>
    <dbReference type="NCBI Taxonomy" id="173247"/>
    <lineage>
        <taxon>Eukaryota</taxon>
        <taxon>Metazoa</taxon>
        <taxon>Chordata</taxon>
        <taxon>Craniata</taxon>
        <taxon>Vertebrata</taxon>
        <taxon>Euteleostomi</taxon>
        <taxon>Actinopterygii</taxon>
        <taxon>Neopterygii</taxon>
        <taxon>Teleostei</taxon>
        <taxon>Neoteleostei</taxon>
        <taxon>Acanthomorphata</taxon>
        <taxon>Carangaria</taxon>
        <taxon>Carangiformes</taxon>
        <taxon>Echeneidae</taxon>
        <taxon>Echeneis</taxon>
    </lineage>
</organism>
<evidence type="ECO:0000313" key="7">
    <source>
        <dbReference type="Proteomes" id="UP000472264"/>
    </source>
</evidence>
<evidence type="ECO:0000259" key="5">
    <source>
        <dbReference type="Pfam" id="PF25877"/>
    </source>
</evidence>
<accession>A0A665TA84</accession>
<dbReference type="PANTHER" id="PTHR14491">
    <property type="entry name" value="SOSONDOWAH, ISOFORM G"/>
    <property type="match status" value="1"/>
</dbReference>
<evidence type="ECO:0000256" key="4">
    <source>
        <dbReference type="PROSITE-ProRule" id="PRU00023"/>
    </source>
</evidence>
<proteinExistence type="inferred from homology"/>
<dbReference type="Proteomes" id="UP000472264">
    <property type="component" value="Chromosome 12"/>
</dbReference>
<evidence type="ECO:0000313" key="6">
    <source>
        <dbReference type="Ensembl" id="ENSENLP00000006754.1"/>
    </source>
</evidence>
<dbReference type="Pfam" id="PF25877">
    <property type="entry name" value="WHD_SOWAH"/>
    <property type="match status" value="1"/>
</dbReference>
<dbReference type="SMART" id="SM00248">
    <property type="entry name" value="ANK"/>
    <property type="match status" value="2"/>
</dbReference>
<reference evidence="6" key="2">
    <citation type="submission" date="2025-08" db="UniProtKB">
        <authorList>
            <consortium name="Ensembl"/>
        </authorList>
    </citation>
    <scope>IDENTIFICATION</scope>
</reference>
<dbReference type="Gene3D" id="1.25.40.20">
    <property type="entry name" value="Ankyrin repeat-containing domain"/>
    <property type="match status" value="1"/>
</dbReference>
<dbReference type="InterPro" id="IPR002110">
    <property type="entry name" value="Ankyrin_rpt"/>
</dbReference>
<keyword evidence="1" id="KW-0677">Repeat</keyword>
<protein>
    <recommendedName>
        <fullName evidence="5">SOWAHA-C winged helix-turn-helix domain-containing protein</fullName>
    </recommendedName>
</protein>
<keyword evidence="7" id="KW-1185">Reference proteome</keyword>
<gene>
    <name evidence="6" type="primary">LOC115052091</name>
</gene>
<dbReference type="InParanoid" id="A0A665TA84"/>
<reference evidence="6" key="3">
    <citation type="submission" date="2025-09" db="UniProtKB">
        <authorList>
            <consortium name="Ensembl"/>
        </authorList>
    </citation>
    <scope>IDENTIFICATION</scope>
</reference>
<dbReference type="Ensembl" id="ENSENLT00000007052.1">
    <property type="protein sequence ID" value="ENSENLP00000006754.1"/>
    <property type="gene ID" value="ENSENLG00000003207.1"/>
</dbReference>
<comment type="similarity">
    <text evidence="3">Belongs to the SOWAH family.</text>
</comment>
<reference evidence="6" key="1">
    <citation type="submission" date="2021-04" db="EMBL/GenBank/DDBJ databases">
        <authorList>
            <consortium name="Wellcome Sanger Institute Data Sharing"/>
        </authorList>
    </citation>
    <scope>NUCLEOTIDE SEQUENCE [LARGE SCALE GENOMIC DNA]</scope>
</reference>
<dbReference type="PANTHER" id="PTHR14491:SF3">
    <property type="entry name" value="ANKYRIN REPEAT DOMAIN-CONTAINING PROTEIN SOWAHB"/>
    <property type="match status" value="1"/>
</dbReference>
<sequence>MATIFTQDAVLHFLQNHGGSVKNSDLLLHFRIFIRNHADQDRNRELFKKYVNSVATVKQQEGVSYVVLRKKFRGHIQDDVGEVFNMTARLSAPQSSESGRTGRTEDLGADLDQLLQEEARGGSEAARLNRLHLISSSLSLPYNLSSSSLSSCSTPPQYCSLADLDDEKGGRRIITAVTSSTTHYEESGRQLMLVPWQSLVPLEPREHSWLVKGAAGAWTDVYSLFREDSSLLNKHDFISGFTVLHWIAKHGDHRVLNTLWYAGLMFDINARSTCGHTPLHIAAIHGNKNIMRLLVNKFNADVRLRDMAGKKPWQYLNYHMPVDILQLLGAPTRAPVGGVRRVDVSWENQQHQQCKQRNRRQLHHFSSTSSGESRLTIAGTTKVKRSLSIAAFLKRKPVNQFHGDQFEP</sequence>
<dbReference type="PROSITE" id="PS50088">
    <property type="entry name" value="ANK_REPEAT"/>
    <property type="match status" value="1"/>
</dbReference>
<keyword evidence="2 4" id="KW-0040">ANK repeat</keyword>
<dbReference type="OMA" id="PARISHM"/>
<evidence type="ECO:0000256" key="2">
    <source>
        <dbReference type="ARBA" id="ARBA00023043"/>
    </source>
</evidence>
<evidence type="ECO:0000256" key="3">
    <source>
        <dbReference type="ARBA" id="ARBA00038122"/>
    </source>
</evidence>
<feature type="domain" description="SOWAHA-C winged helix-turn-helix" evidence="5">
    <location>
        <begin position="5"/>
        <end position="79"/>
    </location>
</feature>
<dbReference type="InterPro" id="IPR058889">
    <property type="entry name" value="WHD_SOWAHA-C"/>
</dbReference>
<dbReference type="PROSITE" id="PS50297">
    <property type="entry name" value="ANK_REP_REGION"/>
    <property type="match status" value="1"/>
</dbReference>
<dbReference type="AlphaFoldDB" id="A0A665TA84"/>